<dbReference type="PANTHER" id="PTHR47991">
    <property type="entry name" value="OXOGLUTARATE/IRON-DEPENDENT DIOXYGENASE"/>
    <property type="match status" value="1"/>
</dbReference>
<evidence type="ECO:0000256" key="4">
    <source>
        <dbReference type="ARBA" id="ARBA00023002"/>
    </source>
</evidence>
<evidence type="ECO:0000256" key="5">
    <source>
        <dbReference type="ARBA" id="ARBA00023004"/>
    </source>
</evidence>
<accession>A0ABS8VB62</accession>
<keyword evidence="9" id="KW-1185">Reference proteome</keyword>
<evidence type="ECO:0000313" key="8">
    <source>
        <dbReference type="EMBL" id="MCD9644283.1"/>
    </source>
</evidence>
<comment type="caution">
    <text evidence="8">The sequence shown here is derived from an EMBL/GenBank/DDBJ whole genome shotgun (WGS) entry which is preliminary data.</text>
</comment>
<dbReference type="Gene3D" id="2.60.120.330">
    <property type="entry name" value="B-lactam Antibiotic, Isopenicillin N Synthase, Chain"/>
    <property type="match status" value="1"/>
</dbReference>
<dbReference type="Proteomes" id="UP000823775">
    <property type="component" value="Unassembled WGS sequence"/>
</dbReference>
<dbReference type="InterPro" id="IPR050295">
    <property type="entry name" value="Plant_2OG-oxidoreductases"/>
</dbReference>
<dbReference type="EMBL" id="JACEIK010004115">
    <property type="protein sequence ID" value="MCD9644283.1"/>
    <property type="molecule type" value="Genomic_DNA"/>
</dbReference>
<dbReference type="InterPro" id="IPR026992">
    <property type="entry name" value="DIOX_N"/>
</dbReference>
<dbReference type="InterPro" id="IPR044861">
    <property type="entry name" value="IPNS-like_FE2OG_OXY"/>
</dbReference>
<evidence type="ECO:0000256" key="3">
    <source>
        <dbReference type="ARBA" id="ARBA00022896"/>
    </source>
</evidence>
<dbReference type="Pfam" id="PF03171">
    <property type="entry name" value="2OG-FeII_Oxy"/>
    <property type="match status" value="1"/>
</dbReference>
<gene>
    <name evidence="8" type="ORF">HAX54_032464</name>
</gene>
<dbReference type="SUPFAM" id="SSF51197">
    <property type="entry name" value="Clavaminate synthase-like"/>
    <property type="match status" value="1"/>
</dbReference>
<evidence type="ECO:0000256" key="6">
    <source>
        <dbReference type="RuleBase" id="RU003682"/>
    </source>
</evidence>
<organism evidence="8 9">
    <name type="scientific">Datura stramonium</name>
    <name type="common">Jimsonweed</name>
    <name type="synonym">Common thornapple</name>
    <dbReference type="NCBI Taxonomy" id="4076"/>
    <lineage>
        <taxon>Eukaryota</taxon>
        <taxon>Viridiplantae</taxon>
        <taxon>Streptophyta</taxon>
        <taxon>Embryophyta</taxon>
        <taxon>Tracheophyta</taxon>
        <taxon>Spermatophyta</taxon>
        <taxon>Magnoliopsida</taxon>
        <taxon>eudicotyledons</taxon>
        <taxon>Gunneridae</taxon>
        <taxon>Pentapetalae</taxon>
        <taxon>asterids</taxon>
        <taxon>lamiids</taxon>
        <taxon>Solanales</taxon>
        <taxon>Solanaceae</taxon>
        <taxon>Solanoideae</taxon>
        <taxon>Datureae</taxon>
        <taxon>Datura</taxon>
    </lineage>
</organism>
<reference evidence="8 9" key="1">
    <citation type="journal article" date="2021" name="BMC Genomics">
        <title>Datura genome reveals duplications of psychoactive alkaloid biosynthetic genes and high mutation rate following tissue culture.</title>
        <authorList>
            <person name="Rajewski A."/>
            <person name="Carter-House D."/>
            <person name="Stajich J."/>
            <person name="Litt A."/>
        </authorList>
    </citation>
    <scope>NUCLEOTIDE SEQUENCE [LARGE SCALE GENOMIC DNA]</scope>
    <source>
        <strain evidence="8">AR-01</strain>
    </source>
</reference>
<protein>
    <recommendedName>
        <fullName evidence="7">Fe2OG dioxygenase domain-containing protein</fullName>
    </recommendedName>
</protein>
<evidence type="ECO:0000256" key="2">
    <source>
        <dbReference type="ARBA" id="ARBA00022723"/>
    </source>
</evidence>
<keyword evidence="3" id="KW-0847">Vitamin C</keyword>
<dbReference type="PROSITE" id="PS51471">
    <property type="entry name" value="FE2OG_OXY"/>
    <property type="match status" value="1"/>
</dbReference>
<evidence type="ECO:0000313" key="9">
    <source>
        <dbReference type="Proteomes" id="UP000823775"/>
    </source>
</evidence>
<dbReference type="InterPro" id="IPR027443">
    <property type="entry name" value="IPNS-like_sf"/>
</dbReference>
<keyword evidence="2 6" id="KW-0479">Metal-binding</keyword>
<dbReference type="Pfam" id="PF14226">
    <property type="entry name" value="DIOX_N"/>
    <property type="match status" value="1"/>
</dbReference>
<dbReference type="InterPro" id="IPR005123">
    <property type="entry name" value="Oxoglu/Fe-dep_dioxygenase_dom"/>
</dbReference>
<keyword evidence="5 6" id="KW-0408">Iron</keyword>
<feature type="domain" description="Fe2OG dioxygenase" evidence="7">
    <location>
        <begin position="204"/>
        <end position="310"/>
    </location>
</feature>
<name>A0ABS8VB62_DATST</name>
<evidence type="ECO:0000256" key="1">
    <source>
        <dbReference type="ARBA" id="ARBA00008056"/>
    </source>
</evidence>
<comment type="similarity">
    <text evidence="1 6">Belongs to the iron/ascorbate-dependent oxidoreductase family.</text>
</comment>
<sequence length="358" mass="40294">MEGESNMMRSVKAVAELPHLKAVPCNFYVDDNYSLPSINTSSDDDSSLIPVIDFSLLSSQDPHQHSKAIQDLAKACQQWGFFMVVNHGIGESLMKELIGVTNEFFKMGEEDKWRYKGDQVFDPIKYGTSFNYTSKETTFFWRDYLKLSVHPHFQSPHQPKNFREVVWEYCEKCRKVTRVLLSGISEGLGLEKELMERCLDLEAGVEVFAANYYPACPQPELVMGLPPHSDFGLLTLLIQNEVGGLQIQRNGKWININPIPNSILVNTGDHLEIFTNGKYKSVLHRAAVNKVARISIGIASGPAMNATVGPAHSPLIQNETFPPLYVPMKFSEYVEMQQTNPLYGKSCLDKIKINSPSL</sequence>
<keyword evidence="4 6" id="KW-0560">Oxidoreductase</keyword>
<evidence type="ECO:0000259" key="7">
    <source>
        <dbReference type="PROSITE" id="PS51471"/>
    </source>
</evidence>
<proteinExistence type="inferred from homology"/>